<feature type="compositionally biased region" description="Basic and acidic residues" evidence="1">
    <location>
        <begin position="103"/>
        <end position="112"/>
    </location>
</feature>
<reference evidence="3" key="1">
    <citation type="journal article" date="2019" name="Int. J. Syst. Evol. Microbiol.">
        <title>The Global Catalogue of Microorganisms (GCM) 10K type strain sequencing project: providing services to taxonomists for standard genome sequencing and annotation.</title>
        <authorList>
            <consortium name="The Broad Institute Genomics Platform"/>
            <consortium name="The Broad Institute Genome Sequencing Center for Infectious Disease"/>
            <person name="Wu L."/>
            <person name="Ma J."/>
        </authorList>
    </citation>
    <scope>NUCLEOTIDE SEQUENCE [LARGE SCALE GENOMIC DNA]</scope>
    <source>
        <strain evidence="3">JCM 13023</strain>
    </source>
</reference>
<organism evidence="2 3">
    <name type="scientific">Prauserella halophila</name>
    <dbReference type="NCBI Taxonomy" id="185641"/>
    <lineage>
        <taxon>Bacteria</taxon>
        <taxon>Bacillati</taxon>
        <taxon>Actinomycetota</taxon>
        <taxon>Actinomycetes</taxon>
        <taxon>Pseudonocardiales</taxon>
        <taxon>Pseudonocardiaceae</taxon>
        <taxon>Prauserella</taxon>
    </lineage>
</organism>
<comment type="caution">
    <text evidence="2">The sequence shown here is derived from an EMBL/GenBank/DDBJ whole genome shotgun (WGS) entry which is preliminary data.</text>
</comment>
<evidence type="ECO:0008006" key="4">
    <source>
        <dbReference type="Google" id="ProtNLM"/>
    </source>
</evidence>
<name>A0ABP4GPS0_9PSEU</name>
<proteinExistence type="predicted"/>
<feature type="compositionally biased region" description="Low complexity" evidence="1">
    <location>
        <begin position="39"/>
        <end position="81"/>
    </location>
</feature>
<keyword evidence="3" id="KW-1185">Reference proteome</keyword>
<feature type="region of interest" description="Disordered" evidence="1">
    <location>
        <begin position="1"/>
        <end position="158"/>
    </location>
</feature>
<dbReference type="EMBL" id="BAAALN010000004">
    <property type="protein sequence ID" value="GAA1229822.1"/>
    <property type="molecule type" value="Genomic_DNA"/>
</dbReference>
<protein>
    <recommendedName>
        <fullName evidence="4">Cobyrinic acid a,c-diamide synthase</fullName>
    </recommendedName>
</protein>
<accession>A0ABP4GPS0</accession>
<evidence type="ECO:0000313" key="2">
    <source>
        <dbReference type="EMBL" id="GAA1229822.1"/>
    </source>
</evidence>
<evidence type="ECO:0000313" key="3">
    <source>
        <dbReference type="Proteomes" id="UP001500653"/>
    </source>
</evidence>
<sequence length="230" mass="23589">MNRRASLPGASELFRRTSNPVFGDGAVTPAGPPSPAPAPEAESVETATPDASSRAAEAPAPAEPAPADVAADTETAPEEPAGGTGSARQAELALETEPVPETEQARKTEQARNAKPARGTESAGENPAAGTAASEKAGPGGLAKASTKRRGSGRQKHDAKITVYLSGDELVAMEQARLALRASHALAVDRGRIVREAVAVLLADFEARGEDSVLVTRLRDGDLDDQEAAD</sequence>
<gene>
    <name evidence="2" type="ORF">GCM10009676_10580</name>
</gene>
<evidence type="ECO:0000256" key="1">
    <source>
        <dbReference type="SAM" id="MobiDB-lite"/>
    </source>
</evidence>
<dbReference type="Proteomes" id="UP001500653">
    <property type="component" value="Unassembled WGS sequence"/>
</dbReference>